<dbReference type="GO" id="GO:0004148">
    <property type="term" value="F:dihydrolipoyl dehydrogenase (NADH) activity"/>
    <property type="evidence" value="ECO:0007669"/>
    <property type="project" value="TreeGrafter"/>
</dbReference>
<dbReference type="PANTHER" id="PTHR22912">
    <property type="entry name" value="DISULFIDE OXIDOREDUCTASE"/>
    <property type="match status" value="1"/>
</dbReference>
<comment type="caution">
    <text evidence="4">The sequence shown here is derived from an EMBL/GenBank/DDBJ whole genome shotgun (WGS) entry which is preliminary data.</text>
</comment>
<dbReference type="GO" id="GO:0006103">
    <property type="term" value="P:2-oxoglutarate metabolic process"/>
    <property type="evidence" value="ECO:0007669"/>
    <property type="project" value="TreeGrafter"/>
</dbReference>
<dbReference type="AlphaFoldDB" id="A0A1E7DK43"/>
<evidence type="ECO:0000313" key="5">
    <source>
        <dbReference type="Proteomes" id="UP000095658"/>
    </source>
</evidence>
<dbReference type="PANTHER" id="PTHR22912:SF217">
    <property type="entry name" value="DIHYDROLIPOYL DEHYDROGENASE"/>
    <property type="match status" value="1"/>
</dbReference>
<dbReference type="Proteomes" id="UP000095658">
    <property type="component" value="Unassembled WGS sequence"/>
</dbReference>
<accession>A0A1E7DK43</accession>
<protein>
    <recommendedName>
        <fullName evidence="3">FAD/NAD(P)-binding domain-containing protein</fullName>
    </recommendedName>
</protein>
<proteinExistence type="inferred from homology"/>
<gene>
    <name evidence="4" type="ORF">BA724_13625</name>
</gene>
<dbReference type="Gene3D" id="3.50.50.60">
    <property type="entry name" value="FAD/NAD(P)-binding domain"/>
    <property type="match status" value="1"/>
</dbReference>
<sequence>MGMTHIVVIGGGPAGYIAAIAAIQNGSQVTLVEEKYLGGTCLNVSCIPTKALLQSAEIVEKVKNALTFGIELPDGKTVINWGGEYRKEKDKSSSSSWAELVT</sequence>
<evidence type="ECO:0000256" key="2">
    <source>
        <dbReference type="ARBA" id="ARBA00023027"/>
    </source>
</evidence>
<keyword evidence="5" id="KW-1185">Reference proteome</keyword>
<name>A0A1E7DK43_9BACI</name>
<dbReference type="InterPro" id="IPR050151">
    <property type="entry name" value="Class-I_Pyr_Nuc-Dis_Oxidored"/>
</dbReference>
<reference evidence="4 5" key="1">
    <citation type="submission" date="2016-06" db="EMBL/GenBank/DDBJ databases">
        <title>Domibacillus iocasae genome sequencing.</title>
        <authorList>
            <person name="Verma A."/>
            <person name="Pal Y."/>
            <person name="Ojha A.K."/>
            <person name="Krishnamurthi S."/>
        </authorList>
    </citation>
    <scope>NUCLEOTIDE SEQUENCE [LARGE SCALE GENOMIC DNA]</scope>
    <source>
        <strain evidence="4 5">DSM 29979</strain>
    </source>
</reference>
<evidence type="ECO:0000259" key="3">
    <source>
        <dbReference type="Pfam" id="PF07992"/>
    </source>
</evidence>
<dbReference type="InterPro" id="IPR023753">
    <property type="entry name" value="FAD/NAD-binding_dom"/>
</dbReference>
<evidence type="ECO:0000313" key="4">
    <source>
        <dbReference type="EMBL" id="OES43457.1"/>
    </source>
</evidence>
<dbReference type="STRING" id="1714016.BA724_13625"/>
<dbReference type="EMBL" id="MAMP01000025">
    <property type="protein sequence ID" value="OES43457.1"/>
    <property type="molecule type" value="Genomic_DNA"/>
</dbReference>
<dbReference type="SUPFAM" id="SSF51905">
    <property type="entry name" value="FAD/NAD(P)-binding domain"/>
    <property type="match status" value="1"/>
</dbReference>
<dbReference type="PRINTS" id="PR00411">
    <property type="entry name" value="PNDRDTASEI"/>
</dbReference>
<keyword evidence="2" id="KW-0520">NAD</keyword>
<feature type="domain" description="FAD/NAD(P)-binding" evidence="3">
    <location>
        <begin position="5"/>
        <end position="88"/>
    </location>
</feature>
<organism evidence="4 5">
    <name type="scientific">Domibacillus iocasae</name>
    <dbReference type="NCBI Taxonomy" id="1714016"/>
    <lineage>
        <taxon>Bacteria</taxon>
        <taxon>Bacillati</taxon>
        <taxon>Bacillota</taxon>
        <taxon>Bacilli</taxon>
        <taxon>Bacillales</taxon>
        <taxon>Bacillaceae</taxon>
        <taxon>Domibacillus</taxon>
    </lineage>
</organism>
<dbReference type="Pfam" id="PF07992">
    <property type="entry name" value="Pyr_redox_2"/>
    <property type="match status" value="1"/>
</dbReference>
<dbReference type="GO" id="GO:0050660">
    <property type="term" value="F:flavin adenine dinucleotide binding"/>
    <property type="evidence" value="ECO:0007669"/>
    <property type="project" value="TreeGrafter"/>
</dbReference>
<evidence type="ECO:0000256" key="1">
    <source>
        <dbReference type="ARBA" id="ARBA00007532"/>
    </source>
</evidence>
<dbReference type="InterPro" id="IPR036188">
    <property type="entry name" value="FAD/NAD-bd_sf"/>
</dbReference>
<comment type="similarity">
    <text evidence="1">Belongs to the class-I pyridine nucleotide-disulfide oxidoreductase family.</text>
</comment>